<dbReference type="AlphaFoldDB" id="A0A396HLT3"/>
<dbReference type="InterPro" id="IPR058922">
    <property type="entry name" value="WHD_DRP"/>
</dbReference>
<evidence type="ECO:0000259" key="8">
    <source>
        <dbReference type="Pfam" id="PF23559"/>
    </source>
</evidence>
<dbReference type="InterPro" id="IPR042197">
    <property type="entry name" value="Apaf_helical"/>
</dbReference>
<dbReference type="SUPFAM" id="SSF52540">
    <property type="entry name" value="P-loop containing nucleoside triphosphate hydrolases"/>
    <property type="match status" value="1"/>
</dbReference>
<dbReference type="GO" id="GO:0005524">
    <property type="term" value="F:ATP binding"/>
    <property type="evidence" value="ECO:0007669"/>
    <property type="project" value="UniProtKB-KW"/>
</dbReference>
<dbReference type="Pfam" id="PF00931">
    <property type="entry name" value="NB-ARC"/>
    <property type="match status" value="1"/>
</dbReference>
<reference evidence="10" key="1">
    <citation type="journal article" date="2018" name="Nat. Plants">
        <title>Whole-genome landscape of Medicago truncatula symbiotic genes.</title>
        <authorList>
            <person name="Pecrix Y."/>
            <person name="Gamas P."/>
            <person name="Carrere S."/>
        </authorList>
    </citation>
    <scope>NUCLEOTIDE SEQUENCE</scope>
    <source>
        <tissue evidence="10">Leaves</tissue>
    </source>
</reference>
<feature type="domain" description="Disease resistance protein winged helix" evidence="8">
    <location>
        <begin position="330"/>
        <end position="408"/>
    </location>
</feature>
<evidence type="ECO:0000256" key="4">
    <source>
        <dbReference type="ARBA" id="ARBA00022741"/>
    </source>
</evidence>
<evidence type="ECO:0000256" key="3">
    <source>
        <dbReference type="ARBA" id="ARBA00022737"/>
    </source>
</evidence>
<dbReference type="GO" id="GO:0006952">
    <property type="term" value="P:defense response"/>
    <property type="evidence" value="ECO:0007669"/>
    <property type="project" value="UniProtKB-KW"/>
</dbReference>
<dbReference type="GO" id="GO:0016787">
    <property type="term" value="F:hydrolase activity"/>
    <property type="evidence" value="ECO:0007669"/>
    <property type="project" value="UniProtKB-KW"/>
</dbReference>
<evidence type="ECO:0000256" key="1">
    <source>
        <dbReference type="ARBA" id="ARBA00008894"/>
    </source>
</evidence>
<dbReference type="PANTHER" id="PTHR33463">
    <property type="entry name" value="NB-ARC DOMAIN-CONTAINING PROTEIN-RELATED"/>
    <property type="match status" value="1"/>
</dbReference>
<proteinExistence type="inferred from homology"/>
<dbReference type="Gene3D" id="1.10.8.430">
    <property type="entry name" value="Helical domain of apoptotic protease-activating factors"/>
    <property type="match status" value="1"/>
</dbReference>
<dbReference type="PANTHER" id="PTHR33463:SF220">
    <property type="entry name" value="NB-ARC DOMAIN-CONTAINING PROTEIN"/>
    <property type="match status" value="1"/>
</dbReference>
<comment type="caution">
    <text evidence="10">The sequence shown here is derived from an EMBL/GenBank/DDBJ whole genome shotgun (WGS) entry which is preliminary data.</text>
</comment>
<dbReference type="FunFam" id="3.40.50.300:FF:001091">
    <property type="entry name" value="Probable disease resistance protein At1g61300"/>
    <property type="match status" value="1"/>
</dbReference>
<dbReference type="InterPro" id="IPR050905">
    <property type="entry name" value="Plant_NBS-LRR"/>
</dbReference>
<dbReference type="InterPro" id="IPR055414">
    <property type="entry name" value="LRR_R13L4/SHOC2-like"/>
</dbReference>
<dbReference type="Gramene" id="rna36929">
    <property type="protein sequence ID" value="RHN52275.1"/>
    <property type="gene ID" value="gene36929"/>
</dbReference>
<accession>A0A396HLT3</accession>
<evidence type="ECO:0000256" key="6">
    <source>
        <dbReference type="ARBA" id="ARBA00022840"/>
    </source>
</evidence>
<dbReference type="FunFam" id="1.10.8.430:FF:000003">
    <property type="entry name" value="Probable disease resistance protein At5g66910"/>
    <property type="match status" value="1"/>
</dbReference>
<gene>
    <name evidence="10" type="ORF">MtrunA17_Chr6g0478721</name>
</gene>
<protein>
    <submittedName>
        <fullName evidence="10">Putative P-loop containing nucleoside triphosphate hydrolase, leucine-rich repeat domain, L</fullName>
    </submittedName>
</protein>
<organism evidence="10">
    <name type="scientific">Medicago truncatula</name>
    <name type="common">Barrel medic</name>
    <name type="synonym">Medicago tribuloides</name>
    <dbReference type="NCBI Taxonomy" id="3880"/>
    <lineage>
        <taxon>Eukaryota</taxon>
        <taxon>Viridiplantae</taxon>
        <taxon>Streptophyta</taxon>
        <taxon>Embryophyta</taxon>
        <taxon>Tracheophyta</taxon>
        <taxon>Spermatophyta</taxon>
        <taxon>Magnoliopsida</taxon>
        <taxon>eudicotyledons</taxon>
        <taxon>Gunneridae</taxon>
        <taxon>Pentapetalae</taxon>
        <taxon>rosids</taxon>
        <taxon>fabids</taxon>
        <taxon>Fabales</taxon>
        <taxon>Fabaceae</taxon>
        <taxon>Papilionoideae</taxon>
        <taxon>50 kb inversion clade</taxon>
        <taxon>NPAAA clade</taxon>
        <taxon>Hologalegina</taxon>
        <taxon>IRL clade</taxon>
        <taxon>Trifolieae</taxon>
        <taxon>Medicago</taxon>
    </lineage>
</organism>
<feature type="domain" description="Disease resistance R13L4/SHOC-2-like LRR" evidence="9">
    <location>
        <begin position="483"/>
        <end position="704"/>
    </location>
</feature>
<comment type="similarity">
    <text evidence="1">Belongs to the disease resistance NB-LRR family.</text>
</comment>
<feature type="domain" description="NB-ARC" evidence="7">
    <location>
        <begin position="76"/>
        <end position="245"/>
    </location>
</feature>
<keyword evidence="4" id="KW-0547">Nucleotide-binding</keyword>
<dbReference type="Gene3D" id="3.80.10.10">
    <property type="entry name" value="Ribonuclease Inhibitor"/>
    <property type="match status" value="1"/>
</dbReference>
<dbReference type="PRINTS" id="PR00364">
    <property type="entry name" value="DISEASERSIST"/>
</dbReference>
<name>A0A396HLT3_MEDTR</name>
<dbReference type="Proteomes" id="UP000265566">
    <property type="component" value="Chromosome 6"/>
</dbReference>
<dbReference type="InterPro" id="IPR027417">
    <property type="entry name" value="P-loop_NTPase"/>
</dbReference>
<keyword evidence="5" id="KW-0611">Plant defense</keyword>
<dbReference type="EMBL" id="PSQE01000006">
    <property type="protein sequence ID" value="RHN52275.1"/>
    <property type="molecule type" value="Genomic_DNA"/>
</dbReference>
<dbReference type="GO" id="GO:0043531">
    <property type="term" value="F:ADP binding"/>
    <property type="evidence" value="ECO:0007669"/>
    <property type="project" value="InterPro"/>
</dbReference>
<keyword evidence="3" id="KW-0677">Repeat</keyword>
<evidence type="ECO:0000256" key="2">
    <source>
        <dbReference type="ARBA" id="ARBA00022614"/>
    </source>
</evidence>
<keyword evidence="2" id="KW-0433">Leucine-rich repeat</keyword>
<dbReference type="Gene3D" id="3.40.50.300">
    <property type="entry name" value="P-loop containing nucleotide triphosphate hydrolases"/>
    <property type="match status" value="1"/>
</dbReference>
<dbReference type="InterPro" id="IPR032675">
    <property type="entry name" value="LRR_dom_sf"/>
</dbReference>
<dbReference type="SUPFAM" id="SSF52058">
    <property type="entry name" value="L domain-like"/>
    <property type="match status" value="1"/>
</dbReference>
<evidence type="ECO:0000259" key="9">
    <source>
        <dbReference type="Pfam" id="PF23598"/>
    </source>
</evidence>
<dbReference type="FunFam" id="1.10.10.10:FF:000322">
    <property type="entry name" value="Probable disease resistance protein At1g63360"/>
    <property type="match status" value="1"/>
</dbReference>
<evidence type="ECO:0000256" key="5">
    <source>
        <dbReference type="ARBA" id="ARBA00022821"/>
    </source>
</evidence>
<evidence type="ECO:0000313" key="10">
    <source>
        <dbReference type="EMBL" id="RHN52275.1"/>
    </source>
</evidence>
<keyword evidence="6" id="KW-0067">ATP-binding</keyword>
<dbReference type="Gene3D" id="1.10.10.10">
    <property type="entry name" value="Winged helix-like DNA-binding domain superfamily/Winged helix DNA-binding domain"/>
    <property type="match status" value="1"/>
</dbReference>
<sequence length="820" mass="94427">MKANQYGQEFQNNRCLNGYCPKNFVSSYKLGKEIVERLNEVNAMLSKADKTQFTIEQPPKPVDEMPCGETIGLDLMFNKVWKSLEDTNVGIIGLYGMGGVRKTTVMKRIHSELGKREHSFDIVLWAVVSKDCDINQIMTDISNRLGIDENFWKRSSQEQRVAKIHERLKGKKFALMLDDLWGKLELQAIGVPILKESNNKSKVMFTTRFEDVCAKMKAETKLEVKCLYDKEAFELFCNKVGDETLKCHTEIPKLAHEMAKECGGLPLALITVGSAMAGVESYDAWMDARNNLRSSPSKASDFLKVFRILKFSYDKLPDKAHKSCFLYCALYPEDFELDVDELIDRWMGEGFLDKDGKSIYDMYNQGKSIIEKLILSCLLEEGIVTKFNFVTGWYSRVFKMHDVIRDMALWLTRDEDENKDKIVVQGEAISISEMDSKRLNVVERISIISTWDSKESWKIPTCPNLITLCLNLEIEYIDHALSMNFQSIKKPRVLDLSRNRFINLSAEIGELINLEFLNLSGTGVFALPIALKKLKNLRVFLLDGMLRLEVKNIPMEVIESLEQLKVFRFSSYYRSLQEEEISLLEKLESLPKLEALSVQLRNFTSVQRLFDSTKLRDCSRYLMIYDLEKEGSHSLEMSSLLTSMTEMRHLDRIYLSCIHHLMDGSSIADKYLLSKLRQVCIHYCCSITHLTWLRYAPLLEVLSVSDCYSIEEVVKEAKDGEQAGYDSNNDMIFKNLKDLCLHNMRNLVSIHKRALNFPSLKRIMVKGHCPNLRKLPLNSGFASKNNLVLIQGGTKWWDNLEWDDNIIPTLLRPKFEAVLY</sequence>
<dbReference type="InterPro" id="IPR002182">
    <property type="entry name" value="NB-ARC"/>
</dbReference>
<evidence type="ECO:0000259" key="7">
    <source>
        <dbReference type="Pfam" id="PF00931"/>
    </source>
</evidence>
<dbReference type="Pfam" id="PF23559">
    <property type="entry name" value="WHD_DRP"/>
    <property type="match status" value="1"/>
</dbReference>
<dbReference type="InterPro" id="IPR036388">
    <property type="entry name" value="WH-like_DNA-bd_sf"/>
</dbReference>
<dbReference type="Pfam" id="PF23598">
    <property type="entry name" value="LRR_14"/>
    <property type="match status" value="1"/>
</dbReference>
<keyword evidence="10" id="KW-0378">Hydrolase</keyword>